<name>A0ABQ7TNK9_PHRPL</name>
<reference evidence="2 3" key="1">
    <citation type="journal article" date="2022" name="Gigascience">
        <title>A chromosome-level genome assembly and annotation of the desert horned lizard, Phrynosoma platyrhinos, provides insight into chromosomal rearrangements among reptiles.</title>
        <authorList>
            <person name="Koochekian N."/>
            <person name="Ascanio A."/>
            <person name="Farleigh K."/>
            <person name="Card D.C."/>
            <person name="Schield D.R."/>
            <person name="Castoe T.A."/>
            <person name="Jezkova T."/>
        </authorList>
    </citation>
    <scope>NUCLEOTIDE SEQUENCE [LARGE SCALE GENOMIC DNA]</scope>
    <source>
        <strain evidence="2">NK-2021</strain>
    </source>
</reference>
<feature type="compositionally biased region" description="Low complexity" evidence="1">
    <location>
        <begin position="45"/>
        <end position="56"/>
    </location>
</feature>
<sequence>MFPSHHKLGNATSPPLLPHFMVEVPTLSSLSITNVKSGKAEDLSRPSSQGPSSSSQMLYGLHAPGNIFSSGPVTHETLNCALHPPYGFYGYNFSVPSRLMNSAGHFKVNDSIPSPFRESRCSHSPWSSTVNHCL</sequence>
<dbReference type="Proteomes" id="UP000826234">
    <property type="component" value="Unassembled WGS sequence"/>
</dbReference>
<accession>A0ABQ7TNK9</accession>
<organism evidence="2 3">
    <name type="scientific">Phrynosoma platyrhinos</name>
    <name type="common">Desert horned lizard</name>
    <dbReference type="NCBI Taxonomy" id="52577"/>
    <lineage>
        <taxon>Eukaryota</taxon>
        <taxon>Metazoa</taxon>
        <taxon>Chordata</taxon>
        <taxon>Craniata</taxon>
        <taxon>Vertebrata</taxon>
        <taxon>Euteleostomi</taxon>
        <taxon>Lepidosauria</taxon>
        <taxon>Squamata</taxon>
        <taxon>Bifurcata</taxon>
        <taxon>Unidentata</taxon>
        <taxon>Episquamata</taxon>
        <taxon>Toxicofera</taxon>
        <taxon>Iguania</taxon>
        <taxon>Phrynosomatidae</taxon>
        <taxon>Phrynosomatinae</taxon>
        <taxon>Phrynosoma</taxon>
    </lineage>
</organism>
<dbReference type="EMBL" id="JAIPUX010000415">
    <property type="protein sequence ID" value="KAH0630951.1"/>
    <property type="molecule type" value="Genomic_DNA"/>
</dbReference>
<comment type="caution">
    <text evidence="2">The sequence shown here is derived from an EMBL/GenBank/DDBJ whole genome shotgun (WGS) entry which is preliminary data.</text>
</comment>
<evidence type="ECO:0000256" key="1">
    <source>
        <dbReference type="SAM" id="MobiDB-lite"/>
    </source>
</evidence>
<protein>
    <submittedName>
        <fullName evidence="2">Uncharacterized protein</fullName>
    </submittedName>
</protein>
<evidence type="ECO:0000313" key="3">
    <source>
        <dbReference type="Proteomes" id="UP000826234"/>
    </source>
</evidence>
<gene>
    <name evidence="2" type="ORF">JD844_004359</name>
</gene>
<evidence type="ECO:0000313" key="2">
    <source>
        <dbReference type="EMBL" id="KAH0630951.1"/>
    </source>
</evidence>
<proteinExistence type="predicted"/>
<feature type="region of interest" description="Disordered" evidence="1">
    <location>
        <begin position="35"/>
        <end position="58"/>
    </location>
</feature>
<keyword evidence="3" id="KW-1185">Reference proteome</keyword>